<keyword evidence="2" id="KW-0723">Serine/threonine-protein kinase</keyword>
<dbReference type="PROSITE" id="PS00107">
    <property type="entry name" value="PROTEIN_KINASE_ATP"/>
    <property type="match status" value="1"/>
</dbReference>
<evidence type="ECO:0000313" key="19">
    <source>
        <dbReference type="Proteomes" id="UP001652623"/>
    </source>
</evidence>
<dbReference type="InterPro" id="IPR011009">
    <property type="entry name" value="Kinase-like_dom_sf"/>
</dbReference>
<name>A0ABM3IPU2_ZIZJJ</name>
<dbReference type="Gene3D" id="3.30.200.20">
    <property type="entry name" value="Phosphorylase Kinase, domain 1"/>
    <property type="match status" value="1"/>
</dbReference>
<keyword evidence="10 16" id="KW-1133">Transmembrane helix</keyword>
<reference evidence="20" key="1">
    <citation type="submission" date="2025-08" db="UniProtKB">
        <authorList>
            <consortium name="RefSeq"/>
        </authorList>
    </citation>
    <scope>IDENTIFICATION</scope>
    <source>
        <tissue evidence="20">Seedling</tissue>
    </source>
</reference>
<evidence type="ECO:0000259" key="17">
    <source>
        <dbReference type="PROSITE" id="PS50011"/>
    </source>
</evidence>
<keyword evidence="6" id="KW-0677">Repeat</keyword>
<protein>
    <submittedName>
        <fullName evidence="20">Cysteine-rich receptor-like protein kinase 26 isoform X1</fullName>
    </submittedName>
</protein>
<gene>
    <name evidence="20" type="primary">LOC107405619</name>
</gene>
<evidence type="ECO:0000256" key="6">
    <source>
        <dbReference type="ARBA" id="ARBA00022737"/>
    </source>
</evidence>
<feature type="domain" description="Protein kinase" evidence="17">
    <location>
        <begin position="333"/>
        <end position="638"/>
    </location>
</feature>
<evidence type="ECO:0000313" key="20">
    <source>
        <dbReference type="RefSeq" id="XP_048333000.2"/>
    </source>
</evidence>
<evidence type="ECO:0000256" key="2">
    <source>
        <dbReference type="ARBA" id="ARBA00022527"/>
    </source>
</evidence>
<evidence type="ECO:0000256" key="10">
    <source>
        <dbReference type="ARBA" id="ARBA00022989"/>
    </source>
</evidence>
<keyword evidence="12" id="KW-0675">Receptor</keyword>
<dbReference type="CDD" id="cd14066">
    <property type="entry name" value="STKc_IRAK"/>
    <property type="match status" value="1"/>
</dbReference>
<dbReference type="InterPro" id="IPR017441">
    <property type="entry name" value="Protein_kinase_ATP_BS"/>
</dbReference>
<evidence type="ECO:0000256" key="7">
    <source>
        <dbReference type="ARBA" id="ARBA00022741"/>
    </source>
</evidence>
<keyword evidence="9 14" id="KW-0067">ATP-binding</keyword>
<dbReference type="InterPro" id="IPR000719">
    <property type="entry name" value="Prot_kinase_dom"/>
</dbReference>
<keyword evidence="8" id="KW-0418">Kinase</keyword>
<dbReference type="GeneID" id="107405619"/>
<evidence type="ECO:0000256" key="13">
    <source>
        <dbReference type="ARBA" id="ARBA00023180"/>
    </source>
</evidence>
<evidence type="ECO:0000256" key="14">
    <source>
        <dbReference type="PROSITE-ProRule" id="PRU10141"/>
    </source>
</evidence>
<feature type="transmembrane region" description="Helical" evidence="16">
    <location>
        <begin position="419"/>
        <end position="443"/>
    </location>
</feature>
<dbReference type="InterPro" id="IPR001245">
    <property type="entry name" value="Ser-Thr/Tyr_kinase_cat_dom"/>
</dbReference>
<feature type="domain" description="Gnk2-homologous" evidence="18">
    <location>
        <begin position="37"/>
        <end position="141"/>
    </location>
</feature>
<dbReference type="InterPro" id="IPR008271">
    <property type="entry name" value="Ser/Thr_kinase_AS"/>
</dbReference>
<dbReference type="CDD" id="cd23509">
    <property type="entry name" value="Gnk2-like"/>
    <property type="match status" value="2"/>
</dbReference>
<keyword evidence="4 16" id="KW-0812">Transmembrane</keyword>
<keyword evidence="11 16" id="KW-0472">Membrane</keyword>
<dbReference type="PANTHER" id="PTHR27002:SF1073">
    <property type="entry name" value="CYSTEINE-RICH RECEPTOR-LIKE PROTEIN KINASE 29"/>
    <property type="match status" value="1"/>
</dbReference>
<dbReference type="PROSITE" id="PS00108">
    <property type="entry name" value="PROTEIN_KINASE_ST"/>
    <property type="match status" value="1"/>
</dbReference>
<accession>A0ABM3IPU2</accession>
<evidence type="ECO:0000256" key="8">
    <source>
        <dbReference type="ARBA" id="ARBA00022777"/>
    </source>
</evidence>
<evidence type="ECO:0000256" key="1">
    <source>
        <dbReference type="ARBA" id="ARBA00004167"/>
    </source>
</evidence>
<evidence type="ECO:0000256" key="9">
    <source>
        <dbReference type="ARBA" id="ARBA00022840"/>
    </source>
</evidence>
<organism evidence="19 20">
    <name type="scientific">Ziziphus jujuba</name>
    <name type="common">Chinese jujube</name>
    <name type="synonym">Ziziphus sativa</name>
    <dbReference type="NCBI Taxonomy" id="326968"/>
    <lineage>
        <taxon>Eukaryota</taxon>
        <taxon>Viridiplantae</taxon>
        <taxon>Streptophyta</taxon>
        <taxon>Embryophyta</taxon>
        <taxon>Tracheophyta</taxon>
        <taxon>Spermatophyta</taxon>
        <taxon>Magnoliopsida</taxon>
        <taxon>eudicotyledons</taxon>
        <taxon>Gunneridae</taxon>
        <taxon>Pentapetalae</taxon>
        <taxon>rosids</taxon>
        <taxon>fabids</taxon>
        <taxon>Rosales</taxon>
        <taxon>Rhamnaceae</taxon>
        <taxon>Paliureae</taxon>
        <taxon>Ziziphus</taxon>
    </lineage>
</organism>
<keyword evidence="3" id="KW-0808">Transferase</keyword>
<evidence type="ECO:0000256" key="11">
    <source>
        <dbReference type="ARBA" id="ARBA00023136"/>
    </source>
</evidence>
<dbReference type="PROSITE" id="PS50011">
    <property type="entry name" value="PROTEIN_KINASE_DOM"/>
    <property type="match status" value="1"/>
</dbReference>
<dbReference type="Pfam" id="PF07714">
    <property type="entry name" value="PK_Tyr_Ser-Thr"/>
    <property type="match status" value="1"/>
</dbReference>
<keyword evidence="13" id="KW-0325">Glycoprotein</keyword>
<feature type="domain" description="Gnk2-homologous" evidence="18">
    <location>
        <begin position="147"/>
        <end position="255"/>
    </location>
</feature>
<feature type="transmembrane region" description="Helical" evidence="16">
    <location>
        <begin position="277"/>
        <end position="298"/>
    </location>
</feature>
<dbReference type="SUPFAM" id="SSF56112">
    <property type="entry name" value="Protein kinase-like (PK-like)"/>
    <property type="match status" value="1"/>
</dbReference>
<dbReference type="InterPro" id="IPR038408">
    <property type="entry name" value="GNK2_sf"/>
</dbReference>
<evidence type="ECO:0000256" key="4">
    <source>
        <dbReference type="ARBA" id="ARBA00022692"/>
    </source>
</evidence>
<comment type="subcellular location">
    <subcellularLocation>
        <location evidence="1">Membrane</location>
        <topology evidence="1">Single-pass membrane protein</topology>
    </subcellularLocation>
</comment>
<feature type="transmembrane region" description="Helical" evidence="16">
    <location>
        <begin position="7"/>
        <end position="27"/>
    </location>
</feature>
<keyword evidence="5" id="KW-0732">Signal</keyword>
<dbReference type="SMART" id="SM00220">
    <property type="entry name" value="S_TKc"/>
    <property type="match status" value="1"/>
</dbReference>
<sequence length="708" mass="79198">MDCSSKLFCFIFPIIILMPLLFTANFAQLDSCTERAEYCWNCTSEDGNLTDASTIYKQNLNSLLTSFISETNNNYGFYNSSLGQNPDKVNAIALCRGDVVPNECRDCINETTTRLLTNCPNRKEAIIWGERCLVRYSNSSIFYMKKEAPFRLLPSPNPSAASAEAYKKTLDPLLENLIRKASSGDSLRKFAYGNTKVPDAEDIYALVQCTPDLSEQDCNDCLVNSTLQIPGCCAGKSGGRVLKPSCTLRYEYGAFYNVSAYGGLPPPEGKSDTKRTVVIIVVVLTAVIIIVLGICIFFKRRKAKKKLQTPEDIDGLECVQFDFGAIKAATDDFSDANKLGEGGFGAVYKGRLSNGQYIAVKRLSKTSQQGDLEFKNEVKLVAKLQHRNLVRLFGFSLDERESERLLVYEFVPNASLNQFIFGIVLYFCINLLGLNVFNLYITYSFIDADPIKRRDLDWSKRYKIIGGIARGLLYLHEDSRLKIIHRDLKLSNILLDEEMNPKIADFGMARLSKVDQAQERTSRIVGTYGYMAPEYAMHGQFSIKSDVYSFGVLLLEIISGQKNTSLDEEDNVEDLLNHAWMNWKEGTTLNIVDPTLRDGSASEIMRCIHIALLCVQENHVDRLTMNSVVAMLTSHSLTLSPPSHPPLFIHGSSKYDMPPASNRNFKLHQSDMMKSNMMSNSSNSAKEATSSSQSSQYLGPNINESNNN</sequence>
<dbReference type="Gene3D" id="1.10.510.10">
    <property type="entry name" value="Transferase(Phosphotransferase) domain 1"/>
    <property type="match status" value="1"/>
</dbReference>
<dbReference type="InterPro" id="IPR002902">
    <property type="entry name" value="GNK2"/>
</dbReference>
<proteinExistence type="predicted"/>
<evidence type="ECO:0000256" key="15">
    <source>
        <dbReference type="SAM" id="MobiDB-lite"/>
    </source>
</evidence>
<dbReference type="Proteomes" id="UP001652623">
    <property type="component" value="Chromosome 3"/>
</dbReference>
<feature type="binding site" evidence="14">
    <location>
        <position position="361"/>
    </location>
    <ligand>
        <name>ATP</name>
        <dbReference type="ChEBI" id="CHEBI:30616"/>
    </ligand>
</feature>
<evidence type="ECO:0000256" key="3">
    <source>
        <dbReference type="ARBA" id="ARBA00022679"/>
    </source>
</evidence>
<dbReference type="RefSeq" id="XP_048333000.2">
    <property type="nucleotide sequence ID" value="XM_048477043.2"/>
</dbReference>
<evidence type="ECO:0000256" key="5">
    <source>
        <dbReference type="ARBA" id="ARBA00022729"/>
    </source>
</evidence>
<dbReference type="Gene3D" id="3.30.430.20">
    <property type="entry name" value="Gnk2 domain, C-X8-C-X2-C motif"/>
    <property type="match status" value="2"/>
</dbReference>
<feature type="region of interest" description="Disordered" evidence="15">
    <location>
        <begin position="675"/>
        <end position="708"/>
    </location>
</feature>
<evidence type="ECO:0000259" key="18">
    <source>
        <dbReference type="PROSITE" id="PS51473"/>
    </source>
</evidence>
<keyword evidence="19" id="KW-1185">Reference proteome</keyword>
<dbReference type="PANTHER" id="PTHR27002">
    <property type="entry name" value="RECEPTOR-LIKE SERINE/THREONINE-PROTEIN KINASE SD1-8"/>
    <property type="match status" value="1"/>
</dbReference>
<evidence type="ECO:0000256" key="12">
    <source>
        <dbReference type="ARBA" id="ARBA00023170"/>
    </source>
</evidence>
<dbReference type="Pfam" id="PF01657">
    <property type="entry name" value="Stress-antifung"/>
    <property type="match status" value="2"/>
</dbReference>
<feature type="compositionally biased region" description="Low complexity" evidence="15">
    <location>
        <begin position="675"/>
        <end position="696"/>
    </location>
</feature>
<keyword evidence="7 14" id="KW-0547">Nucleotide-binding</keyword>
<evidence type="ECO:0000256" key="16">
    <source>
        <dbReference type="SAM" id="Phobius"/>
    </source>
</evidence>
<dbReference type="PROSITE" id="PS51473">
    <property type="entry name" value="GNK2"/>
    <property type="match status" value="2"/>
</dbReference>